<evidence type="ECO:0000313" key="1">
    <source>
        <dbReference type="EMBL" id="KAG5302712.1"/>
    </source>
</evidence>
<keyword evidence="1" id="KW-0489">Methyltransferase</keyword>
<dbReference type="OrthoDB" id="5422579at2759"/>
<dbReference type="AlphaFoldDB" id="A0A8H7Z6H8"/>
<dbReference type="GO" id="GO:0032259">
    <property type="term" value="P:methylation"/>
    <property type="evidence" value="ECO:0007669"/>
    <property type="project" value="UniProtKB-KW"/>
</dbReference>
<dbReference type="EMBL" id="JAEVHI010000001">
    <property type="protein sequence ID" value="KAG5302712.1"/>
    <property type="molecule type" value="Genomic_DNA"/>
</dbReference>
<proteinExistence type="predicted"/>
<keyword evidence="1" id="KW-0808">Transferase</keyword>
<evidence type="ECO:0000313" key="2">
    <source>
        <dbReference type="Proteomes" id="UP000670092"/>
    </source>
</evidence>
<comment type="caution">
    <text evidence="1">The sequence shown here is derived from an EMBL/GenBank/DDBJ whole genome shotgun (WGS) entry which is preliminary data.</text>
</comment>
<sequence length="271" mass="30077">MGCFENGGRRMKADVAGSFRNVPHYAIRQSSACSVRQFMSLMSVLSRQRVRLSVLEVGPLTYSVFEEDLEPVQEVFSSLKKLVFYLSAIKDTPWRPKAQASLFGSEGFCDVVGNGKAIKLLSIASQLTHLSISTEDAPFRKEANFKSFVANYTWPQLKRLSIGNLVASENDLIDFLSRHRLEELSIRSVTLQGSWITALPAMREAASPTLDQAIAYEWITNETGESWYLGLHPAKSIVGRSDETSLGLHVAYYLSKAPNGYPCPLTLSNTS</sequence>
<dbReference type="GO" id="GO:0008168">
    <property type="term" value="F:methyltransferase activity"/>
    <property type="evidence" value="ECO:0007669"/>
    <property type="project" value="UniProtKB-KW"/>
</dbReference>
<reference evidence="1 2" key="1">
    <citation type="submission" date="2021-01" db="EMBL/GenBank/DDBJ databases">
        <title>Chromosome-level genome assembly of a human fungal pathogen reveals clustering of transcriptionally co-regulated genes.</title>
        <authorList>
            <person name="Voorhies M."/>
            <person name="Cohen S."/>
            <person name="Shea T.P."/>
            <person name="Petrus S."/>
            <person name="Munoz J.F."/>
            <person name="Poplawski S."/>
            <person name="Goldman W.E."/>
            <person name="Michael T."/>
            <person name="Cuomo C.A."/>
            <person name="Sil A."/>
            <person name="Beyhan S."/>
        </authorList>
    </citation>
    <scope>NUCLEOTIDE SEQUENCE [LARGE SCALE GENOMIC DNA]</scope>
    <source>
        <strain evidence="1 2">G184AR</strain>
    </source>
</reference>
<name>A0A8H7Z6H8_AJECA</name>
<accession>A0A8H7Z6H8</accession>
<dbReference type="VEuPathDB" id="FungiDB:I7I52_00435"/>
<dbReference type="Proteomes" id="UP000670092">
    <property type="component" value="Unassembled WGS sequence"/>
</dbReference>
<gene>
    <name evidence="1" type="ORF">I7I52_00435</name>
</gene>
<protein>
    <submittedName>
        <fullName evidence="1">Methyltransferase</fullName>
    </submittedName>
</protein>
<organism evidence="1 2">
    <name type="scientific">Ajellomyces capsulatus</name>
    <name type="common">Darling's disease fungus</name>
    <name type="synonym">Histoplasma capsulatum</name>
    <dbReference type="NCBI Taxonomy" id="5037"/>
    <lineage>
        <taxon>Eukaryota</taxon>
        <taxon>Fungi</taxon>
        <taxon>Dikarya</taxon>
        <taxon>Ascomycota</taxon>
        <taxon>Pezizomycotina</taxon>
        <taxon>Eurotiomycetes</taxon>
        <taxon>Eurotiomycetidae</taxon>
        <taxon>Onygenales</taxon>
        <taxon>Ajellomycetaceae</taxon>
        <taxon>Histoplasma</taxon>
    </lineage>
</organism>